<dbReference type="InterPro" id="IPR048617">
    <property type="entry name" value="MDN1_AAA_lid_4"/>
</dbReference>
<feature type="domain" description="VWFA" evidence="11">
    <location>
        <begin position="5277"/>
        <end position="5476"/>
    </location>
</feature>
<comment type="similarity">
    <text evidence="3 9">Belongs to the midasin family.</text>
</comment>
<dbReference type="InterPro" id="IPR040848">
    <property type="entry name" value="AAA_lid_7"/>
</dbReference>
<dbReference type="GO" id="GO:0030687">
    <property type="term" value="C:preribosome, large subunit precursor"/>
    <property type="evidence" value="ECO:0007669"/>
    <property type="project" value="TreeGrafter"/>
</dbReference>
<dbReference type="PROSITE" id="PS00675">
    <property type="entry name" value="SIGMA54_INTERACT_1"/>
    <property type="match status" value="1"/>
</dbReference>
<organism evidence="12 13">
    <name type="scientific">Carya illinoinensis</name>
    <name type="common">Pecan</name>
    <dbReference type="NCBI Taxonomy" id="32201"/>
    <lineage>
        <taxon>Eukaryota</taxon>
        <taxon>Viridiplantae</taxon>
        <taxon>Streptophyta</taxon>
        <taxon>Embryophyta</taxon>
        <taxon>Tracheophyta</taxon>
        <taxon>Spermatophyta</taxon>
        <taxon>Magnoliopsida</taxon>
        <taxon>eudicotyledons</taxon>
        <taxon>Gunneridae</taxon>
        <taxon>Pentapetalae</taxon>
        <taxon>rosids</taxon>
        <taxon>fabids</taxon>
        <taxon>Fagales</taxon>
        <taxon>Juglandaceae</taxon>
        <taxon>Carya</taxon>
    </lineage>
</organism>
<evidence type="ECO:0000256" key="8">
    <source>
        <dbReference type="ARBA" id="ARBA00023242"/>
    </source>
</evidence>
<evidence type="ECO:0000256" key="10">
    <source>
        <dbReference type="SAM" id="MobiDB-lite"/>
    </source>
</evidence>
<evidence type="ECO:0000256" key="5">
    <source>
        <dbReference type="ARBA" id="ARBA00022741"/>
    </source>
</evidence>
<proteinExistence type="inferred from homology"/>
<dbReference type="GO" id="GO:0000027">
    <property type="term" value="P:ribosomal large subunit assembly"/>
    <property type="evidence" value="ECO:0007669"/>
    <property type="project" value="TreeGrafter"/>
</dbReference>
<feature type="compositionally biased region" description="Acidic residues" evidence="10">
    <location>
        <begin position="4711"/>
        <end position="4724"/>
    </location>
</feature>
<evidence type="ECO:0000313" key="12">
    <source>
        <dbReference type="EMBL" id="KAG6733358.1"/>
    </source>
</evidence>
<dbReference type="PIRSF" id="PIRSF010340">
    <property type="entry name" value="Midasin"/>
    <property type="match status" value="1"/>
</dbReference>
<dbReference type="FunFam" id="3.40.50.300:FF:001861">
    <property type="entry name" value="Midasin"/>
    <property type="match status" value="1"/>
</dbReference>
<dbReference type="FunFam" id="3.40.50.300:FF:000582">
    <property type="entry name" value="Midasin"/>
    <property type="match status" value="1"/>
</dbReference>
<reference evidence="12" key="1">
    <citation type="submission" date="2021-01" db="EMBL/GenBank/DDBJ databases">
        <authorList>
            <person name="Lovell J.T."/>
            <person name="Bentley N."/>
            <person name="Bhattarai G."/>
            <person name="Jenkins J.W."/>
            <person name="Sreedasyam A."/>
            <person name="Alarcon Y."/>
            <person name="Bock C."/>
            <person name="Boston L."/>
            <person name="Carlson J."/>
            <person name="Cervantes K."/>
            <person name="Clermont K."/>
            <person name="Krom N."/>
            <person name="Kubenka K."/>
            <person name="Mamidi S."/>
            <person name="Mattison C."/>
            <person name="Monteros M."/>
            <person name="Pisani C."/>
            <person name="Plott C."/>
            <person name="Rajasekar S."/>
            <person name="Rhein H.S."/>
            <person name="Rohla C."/>
            <person name="Song M."/>
            <person name="Hilaire R.S."/>
            <person name="Shu S."/>
            <person name="Wells L."/>
            <person name="Wang X."/>
            <person name="Webber J."/>
            <person name="Heerema R.J."/>
            <person name="Klein P."/>
            <person name="Conner P."/>
            <person name="Grauke L."/>
            <person name="Grimwood J."/>
            <person name="Schmutz J."/>
            <person name="Randall J.J."/>
        </authorList>
    </citation>
    <scope>NUCLEOTIDE SEQUENCE</scope>
    <source>
        <tissue evidence="12">Leaf</tissue>
    </source>
</reference>
<dbReference type="Proteomes" id="UP000811246">
    <property type="component" value="Chromosome 1"/>
</dbReference>
<evidence type="ECO:0000256" key="2">
    <source>
        <dbReference type="ARBA" id="ARBA00004642"/>
    </source>
</evidence>
<protein>
    <recommendedName>
        <fullName evidence="4 9">Midasin</fullName>
    </recommendedName>
</protein>
<evidence type="ECO:0000313" key="13">
    <source>
        <dbReference type="Proteomes" id="UP000811246"/>
    </source>
</evidence>
<dbReference type="GO" id="GO:0005730">
    <property type="term" value="C:nucleolus"/>
    <property type="evidence" value="ECO:0007669"/>
    <property type="project" value="UniProtKB-SubCell"/>
</dbReference>
<evidence type="ECO:0000256" key="4">
    <source>
        <dbReference type="ARBA" id="ARBA00017143"/>
    </source>
</evidence>
<dbReference type="InterPro" id="IPR041190">
    <property type="entry name" value="Midasin_AAA_lid_5"/>
</dbReference>
<dbReference type="FunFam" id="3.40.50.410:FF:000114">
    <property type="entry name" value="Midasin"/>
    <property type="match status" value="1"/>
</dbReference>
<accession>A0A922K574</accession>
<feature type="compositionally biased region" description="Basic and acidic residues" evidence="10">
    <location>
        <begin position="4892"/>
        <end position="4905"/>
    </location>
</feature>
<feature type="compositionally biased region" description="Basic and acidic residues" evidence="10">
    <location>
        <begin position="4738"/>
        <end position="4780"/>
    </location>
</feature>
<keyword evidence="5 9" id="KW-0547">Nucleotide-binding</keyword>
<feature type="region of interest" description="Disordered" evidence="10">
    <location>
        <begin position="4707"/>
        <end position="5024"/>
    </location>
</feature>
<keyword evidence="6 9" id="KW-0067">ATP-binding</keyword>
<dbReference type="FunFam" id="3.40.50.300:FF:001384">
    <property type="entry name" value="Midasin"/>
    <property type="match status" value="1"/>
</dbReference>
<dbReference type="CDD" id="cd00009">
    <property type="entry name" value="AAA"/>
    <property type="match status" value="2"/>
</dbReference>
<dbReference type="PANTHER" id="PTHR48103">
    <property type="entry name" value="MIDASIN-RELATED"/>
    <property type="match status" value="1"/>
</dbReference>
<feature type="region of interest" description="Disordered" evidence="10">
    <location>
        <begin position="5135"/>
        <end position="5157"/>
    </location>
</feature>
<dbReference type="PROSITE" id="PS50234">
    <property type="entry name" value="VWFA"/>
    <property type="match status" value="1"/>
</dbReference>
<dbReference type="InterPro" id="IPR025662">
    <property type="entry name" value="Sigma_54_int_dom_ATP-bd_1"/>
</dbReference>
<dbReference type="GO" id="GO:0005654">
    <property type="term" value="C:nucleoplasm"/>
    <property type="evidence" value="ECO:0007669"/>
    <property type="project" value="UniProtKB-SubCell"/>
</dbReference>
<evidence type="ECO:0000256" key="9">
    <source>
        <dbReference type="PIRNR" id="PIRNR010340"/>
    </source>
</evidence>
<dbReference type="InterPro" id="IPR012099">
    <property type="entry name" value="Midasin"/>
</dbReference>
<feature type="region of interest" description="Disordered" evidence="10">
    <location>
        <begin position="4637"/>
        <end position="4659"/>
    </location>
</feature>
<dbReference type="PANTHER" id="PTHR48103:SF2">
    <property type="entry name" value="MIDASIN"/>
    <property type="match status" value="1"/>
</dbReference>
<feature type="compositionally biased region" description="Acidic residues" evidence="10">
    <location>
        <begin position="4842"/>
        <end position="4868"/>
    </location>
</feature>
<dbReference type="FunFam" id="3.40.50.300:FF:001368">
    <property type="entry name" value="Midasin"/>
    <property type="match status" value="1"/>
</dbReference>
<dbReference type="GO" id="GO:0016887">
    <property type="term" value="F:ATP hydrolysis activity"/>
    <property type="evidence" value="ECO:0007669"/>
    <property type="project" value="InterPro"/>
</dbReference>
<feature type="region of interest" description="Disordered" evidence="10">
    <location>
        <begin position="4673"/>
        <end position="4692"/>
    </location>
</feature>
<feature type="compositionally biased region" description="Polar residues" evidence="10">
    <location>
        <begin position="4999"/>
        <end position="5017"/>
    </location>
</feature>
<dbReference type="Pfam" id="PF17867">
    <property type="entry name" value="AAA_lid_7"/>
    <property type="match status" value="3"/>
</dbReference>
<name>A0A922K574_CARIL</name>
<sequence>MAMDGSFNLQSSLERFISRCPKLLSFPQFVSVVKKGHTLTEEEVVNVLAEVFLHPNYTIPLMGCFRPITRKIVDKAVALLRMVPNLRSNNNTLVEAEEDKALNEVASVIEHYNQSGRGLDLHELACLAACRALDLGPFLLGSILSYFKFAPSPFERILMEGKSFEQCGNKVGPFVLHAARISYRLLLMDSEIFSKLWDWSCFLDLVKQSSNLHLSRNAGYADTVIADIRWCGIQILSVILKTSCRPTADFSIETEEAFTCLLRWEEFCQDTSLEKAEWYIEESVENSLSSPSRSSGFSEENCLQSSGICPLAIFSSGFHELPSRSKRLATWADKSFGNLFVLTSAVKKSFEMVVLAVSQKWPVLLYGPAGAGKSALINKLARDSGNRVLCIHMDDQIDAKTLLGSYVCTEQPGEFRWQPGSLTQAVQNGFWVVFEDIDKAPSDVQSILSPLLEGESSFSNGHGEEITVAESSRLFSTISTSKLDISHGAEGGKLGAFWRKVIIMPPSNEDLLDIIKAWYPNLEPISEKLIETFENVNISPVHQLAGFSTRNSASVSYRCRFSLRDLLKWCKRISDLGFSFNGDCLSAYEGLCIYQEAVDIFAAFSTSAENRVTIMKDIAKLWAVPTSVAETLYPQNKPVIQELHTDLRVGRVYLQRTQRVLPYQKKPFAEIRSSVHLLERIACSVKCNEPVLLVGETGTGKTTLVQYLAMKLTQKLTVLNLSQQSDVADLLGGFKPMDARFICFPLYKEFEDLFSKTFSMKVNVDFLAHLQKHLTDKNWKMLLAGFQKGVDSFRNLVQEGRSGSGKKRKKPLDEESFKAWENFSFKLETARGHIGASSGMLFSFVEGAFVTALRNGEWILLDEVNLAPPETLQRVSGVLEGENGSLCLAERGDVNYIHRHPNFRIFACMNPATDAGKRDLPFTLRSRFTEYFVDDVLDDEDLTLFINQFMDDSKNNRELVNKIVRFYKAAKKDSEERLQDGANQKPQYSLRSLYRSLEYTRKAERRFGFQKAIYDGFCMFFLTLLDGPSAEIMNKMILSYLLGGNMPPHVPFDDYLTFKGNSKSDNFLENYVLTKSVREHLRNLARAILIKRYPVLLQGPTSSGKTSLIQYLAAVTGHAFVRINNHEHTDLQEYLGSYVTDASGKLEFHEGVLVKAVRNGYWIVLDELNLAPTEVLEALNRLLDDNRELFVPELQETIRAHPDFMLFATQNPPTFYGGRKILSRAFRNRFIELHVDEIPENELSEILEKRCVVPESYSKKIVGVMKELQLLRQSSKIFAGKHGFITPRDLLRWANRFRAFGTSYEDLAKDGYYLLAERLRDEDEKLVVQEVLERQLRAKLVKDDLYKQDGVGGNPSFNPCDGAGVSGSLINVVWTKSMWRLYFLVKRCYELREPVLLVGETGGGKTTVCQLLSIALDLKLHILNCHQYTETSDFLGGFYPIRGRSRLIAKFKEKIEQVMMSEAFIHYPQDFTISSDISQASSTLDHLSNMITHYKQGLVSCVNITKQDVGILEKLITELSELHQKWQTIFMWQDGSLVQAMKHGDLFLVDEISLADDSVLERLNSVLEPERKLSLAEKGGSVLEKITAHPKFFVLATMNPGGDYGKKELSPALRNRFTEIWVPSVGELNELRSIALQRISNPKNSHIVDAMLSFWEWFNQLQPGRMLTVRDLLSWVAFINTTERILGPEYAFLHGAFLVLLDGLSLGSGISKRDAGELRERCLSFLLEKLQVETANSMHTNLSRLENYGWGHLAMTADISCSASMHCDNIFGIDPFYIEKGCERCEVGGFEFLAPTTCRNAYRVLRAMQLPKPVLLEGSPGVGKTSLIVALGKFSGHKVVRINLSEQTDIMDLLGSDLPIDREEGIQFAWSDGILLQALKEGCWVLLDELNLAPQSVLEGLNAILDHRAEVFIPELGLTFKCPSSFRLFACQNPSYQGGGRKGLPKSFLNRFTKVYVDELVEDDHLFICSSLYPSIPRSMLSKLILFNKRLHEDTMLYHKFAQDGSPWEFNLRDVIRSCQIIQGTPENLRDYCFLNILYIQRMRTAADRREILRLYEEVFEVKPFINPFPRVQLNSRYLIVGKTAIKRNYVQSSKMPSSQLKIIPGIRQCLEAAAHCVQHQWLCILMGPPSSGKSSLIRLLAQLTGSVLNELNLSAATDISELLGCFEQYDAFRNFRIVADQVECYVNEYYSLQLDSSKETFMGKRKDLLITRWIAFLSSKDYDFVSGSTSLYVEKWKRMVDSLGMLVEIIEQLKLDHKRNVLPVSWSSMDLDRAMKMVLKLQDSNQKRPISAKFEWVMGPLIKAIEHGEWIVLENANLCNPTVLDRINSLVEPSGSIMINECGIVDGKPVVLHPHPNFRMFLTVNPNYGEVSRAMRNRGVEIFMMQPYWLLDVGSGYSSKQIELKDVERFLILSGIPGGRLVESMAKAHIYARDEGSRLNISITYLELARWVQLLQQLLMNGNQPLWSLHVSWEHTYISSLCEAGGNIISQAKHDYLQVIELSDSSLAHSLCLPGGWPMPLKIRDFIWYSKEACVKQNCMYLEFLGTRCVSYEIARIGYPVDKTSTACGHARTHFLNVKKLEQKIFPRASTGAVSNFGRTELDLALANKMLLFAANWTIEQATESDIELYILWFSWFSSRLQPFCQCFSSFSTLIKQAMEHPIWNYVTRRRHEVASLYQVDFDMQPIPILSFELVDLAASSDMSKLCSKYLSNAINCLGPLRVSYQQWNAESCQDYSEAQCFKPVLKSPQLMEQDEAWSFIPILKSLRVMEEDILHKFVDPPFMFVESPSFDVLIRLYTDLLEDHIQFWNGVMSSNVEQLLISWWSLLKDAAKLKEKLNDICPEAIDIVLRESKNLENMAKVSSWSFHSEKSLLWVHGGHPYLPPSSNLYHKQHQLSLLCELLWPTKSKSWEQVNRSLIETVASSNPELRFLAMQGVSMSLYIMNTFDHDQDEVPIVQQLEEMRQMIQKIFESKRQKLEESSYKHTSFESDSSACCSFFLEVLCGKSGFESWQDTLPLTDRTSFLLDLELLQELSSILLVDPKGLQRALGTVSNLLEYGLKFSLTFSSRPPQIFLPHQKILWILDAWTSVDAVNAKITSFVLEMWFRWHESLWTHRPDFIKNFSKIGDYDIPLPDMLFQPVNTATVIQILQRTSTVCEYFVHGLKLRVASCSLWCSSPTEANIAHFLLSMARFLFQQIIYAHEKSFDANGFVTIKSNLCAFRKNMDKEENIQQMCFLILSSSYCRLKESVCIFIEPLLRELYLPCSSTDFLYVLGCAWLRIGGLRFHLLLSGDDLDPAMKYQWKYSHLAEKKASIKLEMQVRQECDYLAGCFSSRQDDNRRVQALENLEVELRRVRRKIVFRSDPGKFKKLKTECGDFLTQCFEFLKLVTSLEVMASNIKAMDLPQIVSQVSNWQDTATCFINRLSDEYAAYIDVVQPVQVAVYEMKLGSSLVLSSVFQKSFLSRVELDNVDLVMGTIYSLMRFPRGSSSKSVSVNLNTMQPELPFYDIDIPTKFCAADMSLLEKLVSFSSDIAVDKVSVMQLQAALHHHILVRVAHSVANSQLMDNESFKILDKIFSEFSNLWMRMKVQSKTKRDYGSQLYKFRPRAFHIDSIIEVDISTLGKSMANESFLEWKELLSEEEFNTTNEAHKEPETSEEEWNVIEESFLNNMVHVHNQLFGSNNLVLAPGTFEVSDADRLLSFTDSYRLGVGMIKGLGSLFLSSLDAKLVPEHLLRLCLEHDDKTSRTSGDRYNFYKDSNAPLMAKMVKLLTGLQHQIISLLNEWEDHHGLGKILDVIEMLLNIPLSTPLAKALAGLQFLLNRAQVLQENGSKLSLSDQLEPIHLLVSSWKKMEFGSWPALLDEVQDQYEINAGKLWFPLYSVIQHRHSPDMVGYNLSTIQSLEEFIHTSSIGEFKKRLQILFAFLGQFSTGRCLNMYPSPSDMETLKILYNVVGFYVQFLPTVLEHIKANRRSIEVELKELLKLCGWEHSESLVSIENSKRTRHKLKKLIQKYTDFLQQPVMLFLNQDALQSGEKAQFLHGQLLLNEISVKTIGIPNASFDMTLFHDEDRSIWFADWRKKIDYALQKLHLEKAEYDNQFLHFRGAEEVTSILRQCSASQSAPLLYQDQWKAVWWTIEKIYRTVVHCGDLWKDTNKSLGKRRAFSELLKLLESSGLSRHKSMFMEDQHKSWWFLEPSYDIQHLLLTQNRLASEASDVAAASQSQSFPCEFLVTEWKTGNEYYFKSIASVLLVQQICLNSHKDITREQVDRSGAFLNQLIDIQQKQQIAANDFAKQLKRIRECISNLENLYKKAPSTDTKIFGVCSVQNQHATMKCLWQQKQLFDDLCVVMYEESLLLKTFANTHLNTCQSVKAAANRILDFIGKFLPDFQKSKELLDYYLLGRNGAITTFAGSSHCCVITRQMEQLVSENFQAIKEFEKLLSVFREQDVDRSSVKEALLSHFEELFKKGRLIEEEYTSMLSADAHTEGNCFEFGEALNSTFEQITNVLQKIGSSSSDRSLPEESVGNITSWKFLFESFVADLRLDLLCDKLLETIFCEEILVNHSGNNISSKFHVGVRVQHLHVLLNLILNFGDALLQDLLAMYRTVSVVTHVLANVLASLYSKGFGISAKDELDDTTHNMSQDASGTGMGEGAGMNDVSDQITDEDQLLGALEKPSEEQDASNEIPNKNEKGIEMEQDFAADTCSISGDSAEENNENSEDEQIESTMGETGASSEVVDEKLWNKDEDDKPSDTNEKYESGSSVKDQDTSCRELRAKEDYAATSDEPGELNSDELDKHDDEIRSEDNLIDRENTEDVNLDKEEAFADPTGLKLDESNQCSDDNMDTDEKDSADPLGNEEFDEKGDPEQENTCPADETNGETETETEQVGGSPKKDDLERDHKENVEMNSTEPSNNVFEPGISDFPTDRMPNAESATQPKGDSHASDSRNIAPESNWSSGDDAYNDLAPSRGLPSINTTEMDFAMADSSNTGRFTDDPSKSQLPQHESSSAQKTQPNPYRSVGDALEEWKERVKVSVDLQADNLEAQVEMEDDNAEEYGYVSEFEKGTAQALGPAISEQVDRNVDGNKPEGDCPTVHRDDITDMEIENQNSEAHPLRSHASIHTKKIEEHMHLSGLAKSPDEGSEELQSHDDGNTSSLSESLVSVKKAFLEGIQQFTKLSVIDDELGKAQDPREVSNDMKDNATALWRRYELLTTRLSQELAEQLRLVMEPTLASKLQGDYKTGKRINMKKVIPYIASHYRKDKIWLRRTRPNKRDYQVVIAVDDSRSMSESCCGDVAIEALVTVCRAMSHLEMGNLAVASFGKKGNITLLHDFDQPFSGEAGIKMISSLTFKQENTIADEPVVDLLQYLNNMLDVAVANARLPSGQNPLQQLVLIIADGRFHEKENLKRCVRDALSRKRMVAFLLLDSPQESIMDLMEASFEGGAVKFSKYMDSFPFPYYIVLRNIKALPRTLSDLLRQWFELMPYWRD</sequence>
<dbReference type="GO" id="GO:0005524">
    <property type="term" value="F:ATP binding"/>
    <property type="evidence" value="ECO:0007669"/>
    <property type="project" value="UniProtKB-KW"/>
</dbReference>
<dbReference type="FunFam" id="3.40.50.300:FF:000142">
    <property type="entry name" value="Midasin"/>
    <property type="match status" value="1"/>
</dbReference>
<dbReference type="Pfam" id="PF07728">
    <property type="entry name" value="AAA_5"/>
    <property type="match status" value="7"/>
</dbReference>
<dbReference type="Pfam" id="PF17865">
    <property type="entry name" value="AAA_lid_5"/>
    <property type="match status" value="1"/>
</dbReference>
<evidence type="ECO:0000256" key="6">
    <source>
        <dbReference type="ARBA" id="ARBA00022840"/>
    </source>
</evidence>
<keyword evidence="7 9" id="KW-0143">Chaperone</keyword>
<evidence type="ECO:0000256" key="7">
    <source>
        <dbReference type="ARBA" id="ARBA00023186"/>
    </source>
</evidence>
<dbReference type="Pfam" id="PF21108">
    <property type="entry name" value="MDN1_4th"/>
    <property type="match status" value="1"/>
</dbReference>
<dbReference type="EMBL" id="CM031825">
    <property type="protein sequence ID" value="KAG6733358.1"/>
    <property type="molecule type" value="Genomic_DNA"/>
</dbReference>
<keyword evidence="8 9" id="KW-0539">Nucleus</keyword>
<feature type="compositionally biased region" description="Basic and acidic residues" evidence="10">
    <location>
        <begin position="4794"/>
        <end position="4824"/>
    </location>
</feature>
<evidence type="ECO:0000256" key="3">
    <source>
        <dbReference type="ARBA" id="ARBA00007188"/>
    </source>
</evidence>
<dbReference type="InterPro" id="IPR003593">
    <property type="entry name" value="AAA+_ATPase"/>
</dbReference>
<dbReference type="SMART" id="SM00382">
    <property type="entry name" value="AAA"/>
    <property type="match status" value="5"/>
</dbReference>
<dbReference type="InterPro" id="IPR011704">
    <property type="entry name" value="ATPase_dyneun-rel_AAA"/>
</dbReference>
<feature type="compositionally biased region" description="Polar residues" evidence="10">
    <location>
        <begin position="4906"/>
        <end position="4916"/>
    </location>
</feature>
<gene>
    <name evidence="12" type="ORF">I3842_01G222000</name>
</gene>
<dbReference type="GO" id="GO:0000055">
    <property type="term" value="P:ribosomal large subunit export from nucleus"/>
    <property type="evidence" value="ECO:0007669"/>
    <property type="project" value="TreeGrafter"/>
</dbReference>
<evidence type="ECO:0000259" key="11">
    <source>
        <dbReference type="PROSITE" id="PS50234"/>
    </source>
</evidence>
<comment type="function">
    <text evidence="9">Nuclear chaperone required for maturation and nuclear export of pre-60S ribosome subunits.</text>
</comment>
<evidence type="ECO:0000256" key="1">
    <source>
        <dbReference type="ARBA" id="ARBA00004604"/>
    </source>
</evidence>
<comment type="caution">
    <text evidence="12">The sequence shown here is derived from an EMBL/GenBank/DDBJ whole genome shotgun (WGS) entry which is preliminary data.</text>
</comment>
<dbReference type="InterPro" id="IPR002035">
    <property type="entry name" value="VWF_A"/>
</dbReference>
<comment type="subcellular location">
    <subcellularLocation>
        <location evidence="1">Nucleus</location>
        <location evidence="1">Nucleolus</location>
    </subcellularLocation>
    <subcellularLocation>
        <location evidence="2">Nucleus</location>
        <location evidence="2">Nucleoplasm</location>
    </subcellularLocation>
</comment>